<evidence type="ECO:0000313" key="1">
    <source>
        <dbReference type="EMBL" id="MBL0685318.1"/>
    </source>
</evidence>
<reference evidence="1" key="1">
    <citation type="submission" date="2021-01" db="EMBL/GenBank/DDBJ databases">
        <authorList>
            <person name="Zhong Y.L."/>
        </authorList>
    </citation>
    <scope>NUCLEOTIDE SEQUENCE</scope>
    <source>
        <strain evidence="1">KCTC 23302</strain>
    </source>
</reference>
<sequence length="120" mass="13898">MYINIKNELDIQNRLENAVNEIQSQIARDFKGLFGHELILKEFQIHVDDENYRQSSTGLILNEVILGNENFEITVECLIDHGKIWVKVKDGKEIPGFNLIVKRIESAQNFEGLTELKEIK</sequence>
<evidence type="ECO:0000313" key="2">
    <source>
        <dbReference type="Proteomes" id="UP000651057"/>
    </source>
</evidence>
<dbReference type="AlphaFoldDB" id="A0A937DC65"/>
<comment type="caution">
    <text evidence="1">The sequence shown here is derived from an EMBL/GenBank/DDBJ whole genome shotgun (WGS) entry which is preliminary data.</text>
</comment>
<dbReference type="RefSeq" id="WP_201923315.1">
    <property type="nucleotide sequence ID" value="NZ_BAABAX010000002.1"/>
</dbReference>
<dbReference type="Proteomes" id="UP000651057">
    <property type="component" value="Unassembled WGS sequence"/>
</dbReference>
<accession>A0A937DC65</accession>
<keyword evidence="2" id="KW-1185">Reference proteome</keyword>
<protein>
    <submittedName>
        <fullName evidence="1">Uncharacterized protein</fullName>
    </submittedName>
</protein>
<proteinExistence type="predicted"/>
<dbReference type="EMBL" id="JAERQJ010000008">
    <property type="protein sequence ID" value="MBL0685318.1"/>
    <property type="molecule type" value="Genomic_DNA"/>
</dbReference>
<organism evidence="1 2">
    <name type="scientific">Aquimarina mytili</name>
    <dbReference type="NCBI Taxonomy" id="874423"/>
    <lineage>
        <taxon>Bacteria</taxon>
        <taxon>Pseudomonadati</taxon>
        <taxon>Bacteroidota</taxon>
        <taxon>Flavobacteriia</taxon>
        <taxon>Flavobacteriales</taxon>
        <taxon>Flavobacteriaceae</taxon>
        <taxon>Aquimarina</taxon>
    </lineage>
</organism>
<gene>
    <name evidence="1" type="ORF">JJQ60_17425</name>
</gene>
<name>A0A937DC65_9FLAO</name>